<evidence type="ECO:0000313" key="1">
    <source>
        <dbReference type="EMBL" id="MCT4333790.1"/>
    </source>
</evidence>
<reference evidence="1 2" key="1">
    <citation type="submission" date="2022-04" db="EMBL/GenBank/DDBJ databases">
        <title>Paracoccus sp. YLB-12 draft genome sequence.</title>
        <authorList>
            <person name="Yu L."/>
        </authorList>
    </citation>
    <scope>NUCLEOTIDE SEQUENCE [LARGE SCALE GENOMIC DNA]</scope>
    <source>
        <strain evidence="1 2">YLB-12</strain>
    </source>
</reference>
<sequence>MSNGEKENPGALAGATGTDLKVWLDWVDNNLNRESAARSLLEAVLACDPRDRIPLMERFIDALRHGAPLPAFGGVMDEASFWADGATASELKCYAVACYSRLSAKDQRGFLGYVQGSAAA</sequence>
<proteinExistence type="predicted"/>
<dbReference type="Proteomes" id="UP001320702">
    <property type="component" value="Unassembled WGS sequence"/>
</dbReference>
<accession>A0ABT2KB82</accession>
<name>A0ABT2KB82_9RHOB</name>
<organism evidence="1 2">
    <name type="scientific">Paracoccus maritimus</name>
    <dbReference type="NCBI Taxonomy" id="2933292"/>
    <lineage>
        <taxon>Bacteria</taxon>
        <taxon>Pseudomonadati</taxon>
        <taxon>Pseudomonadota</taxon>
        <taxon>Alphaproteobacteria</taxon>
        <taxon>Rhodobacterales</taxon>
        <taxon>Paracoccaceae</taxon>
        <taxon>Paracoccus</taxon>
    </lineage>
</organism>
<protein>
    <submittedName>
        <fullName evidence="1">Uncharacterized protein</fullName>
    </submittedName>
</protein>
<evidence type="ECO:0000313" key="2">
    <source>
        <dbReference type="Proteomes" id="UP001320702"/>
    </source>
</evidence>
<dbReference type="RefSeq" id="WP_260277663.1">
    <property type="nucleotide sequence ID" value="NZ_JANAVZ010000007.1"/>
</dbReference>
<dbReference type="EMBL" id="JANAVZ010000007">
    <property type="protein sequence ID" value="MCT4333790.1"/>
    <property type="molecule type" value="Genomic_DNA"/>
</dbReference>
<comment type="caution">
    <text evidence="1">The sequence shown here is derived from an EMBL/GenBank/DDBJ whole genome shotgun (WGS) entry which is preliminary data.</text>
</comment>
<keyword evidence="2" id="KW-1185">Reference proteome</keyword>
<gene>
    <name evidence="1" type="ORF">MU516_13040</name>
</gene>